<dbReference type="CDD" id="cd08422">
    <property type="entry name" value="PBP2_CrgA_like"/>
    <property type="match status" value="1"/>
</dbReference>
<comment type="similarity">
    <text evidence="1">Belongs to the LysR transcriptional regulatory family.</text>
</comment>
<dbReference type="Pfam" id="PF00126">
    <property type="entry name" value="HTH_1"/>
    <property type="match status" value="1"/>
</dbReference>
<dbReference type="SUPFAM" id="SSF46785">
    <property type="entry name" value="Winged helix' DNA-binding domain"/>
    <property type="match status" value="1"/>
</dbReference>
<dbReference type="SUPFAM" id="SSF53850">
    <property type="entry name" value="Periplasmic binding protein-like II"/>
    <property type="match status" value="1"/>
</dbReference>
<dbReference type="InterPro" id="IPR058163">
    <property type="entry name" value="LysR-type_TF_proteobact-type"/>
</dbReference>
<dbReference type="AlphaFoldDB" id="A0A2A7S708"/>
<feature type="domain" description="HTH lysR-type" evidence="5">
    <location>
        <begin position="3"/>
        <end position="60"/>
    </location>
</feature>
<comment type="caution">
    <text evidence="6">The sequence shown here is derived from an EMBL/GenBank/DDBJ whole genome shotgun (WGS) entry which is preliminary data.</text>
</comment>
<evidence type="ECO:0000313" key="6">
    <source>
        <dbReference type="EMBL" id="PEH39484.1"/>
    </source>
</evidence>
<dbReference type="GO" id="GO:0003700">
    <property type="term" value="F:DNA-binding transcription factor activity"/>
    <property type="evidence" value="ECO:0007669"/>
    <property type="project" value="InterPro"/>
</dbReference>
<dbReference type="PROSITE" id="PS50931">
    <property type="entry name" value="HTH_LYSR"/>
    <property type="match status" value="1"/>
</dbReference>
<dbReference type="InterPro" id="IPR036390">
    <property type="entry name" value="WH_DNA-bd_sf"/>
</dbReference>
<dbReference type="Gene3D" id="1.10.10.10">
    <property type="entry name" value="Winged helix-like DNA-binding domain superfamily/Winged helix DNA-binding domain"/>
    <property type="match status" value="1"/>
</dbReference>
<dbReference type="Gene3D" id="3.40.190.290">
    <property type="match status" value="1"/>
</dbReference>
<dbReference type="GO" id="GO:0003677">
    <property type="term" value="F:DNA binding"/>
    <property type="evidence" value="ECO:0007669"/>
    <property type="project" value="UniProtKB-KW"/>
</dbReference>
<evidence type="ECO:0000259" key="5">
    <source>
        <dbReference type="PROSITE" id="PS50931"/>
    </source>
</evidence>
<name>A0A2A7S708_BURGA</name>
<evidence type="ECO:0000313" key="7">
    <source>
        <dbReference type="Proteomes" id="UP000220629"/>
    </source>
</evidence>
<evidence type="ECO:0000256" key="1">
    <source>
        <dbReference type="ARBA" id="ARBA00009437"/>
    </source>
</evidence>
<sequence>MLDRLELLTVFAAAAKASSFRDAARRLGVSPQVVTRAIRELEQRLGETLFHRNTRRVQITAYGQWFAANAQTALAGIDALFDAAGAAQADDVAGTVRLTAPGYFGRHYVMPILMELARRHPGLTPDLRLSDTPSAVVDERIDIGVRAGSIGDNRFVAREVGPLPIWVVGAPALIERVGEPNTPTALAALPVTSLIDRASGRPWPWLFRGDTPFQTPAPVFVTDDVEAEIAATCAGLGFSQCAEYLLRPQLENGRLVRVLRRFEPQPWKLHVYRPQRGPVPRRIRVVFDALVAGLAGATWRG</sequence>
<dbReference type="Pfam" id="PF03466">
    <property type="entry name" value="LysR_substrate"/>
    <property type="match status" value="1"/>
</dbReference>
<dbReference type="InterPro" id="IPR036388">
    <property type="entry name" value="WH-like_DNA-bd_sf"/>
</dbReference>
<keyword evidence="4" id="KW-0804">Transcription</keyword>
<protein>
    <submittedName>
        <fullName evidence="6">LysR family transcriptional regulator</fullName>
    </submittedName>
</protein>
<evidence type="ECO:0000256" key="2">
    <source>
        <dbReference type="ARBA" id="ARBA00023015"/>
    </source>
</evidence>
<keyword evidence="2" id="KW-0805">Transcription regulation</keyword>
<reference evidence="7" key="1">
    <citation type="submission" date="2017-09" db="EMBL/GenBank/DDBJ databases">
        <title>FDA dAtabase for Regulatory Grade micrObial Sequences (FDA-ARGOS): Supporting development and validation of Infectious Disease Dx tests.</title>
        <authorList>
            <person name="Minogue T."/>
            <person name="Wolcott M."/>
            <person name="Wasieloski L."/>
            <person name="Aguilar W."/>
            <person name="Moore D."/>
            <person name="Tallon L."/>
            <person name="Sadzewicz L."/>
            <person name="Ott S."/>
            <person name="Zhao X."/>
            <person name="Nagaraj S."/>
            <person name="Vavikolanu K."/>
            <person name="Aluvathingal J."/>
            <person name="Nadendla S."/>
            <person name="Sichtig H."/>
        </authorList>
    </citation>
    <scope>NUCLEOTIDE SEQUENCE [LARGE SCALE GENOMIC DNA]</scope>
    <source>
        <strain evidence="7">FDAARGOS_390</strain>
    </source>
</reference>
<keyword evidence="3" id="KW-0238">DNA-binding</keyword>
<dbReference type="PANTHER" id="PTHR30537:SF5">
    <property type="entry name" value="HTH-TYPE TRANSCRIPTIONAL ACTIVATOR TTDR-RELATED"/>
    <property type="match status" value="1"/>
</dbReference>
<accession>A0A2A7S708</accession>
<dbReference type="InterPro" id="IPR000847">
    <property type="entry name" value="LysR_HTH_N"/>
</dbReference>
<dbReference type="InterPro" id="IPR005119">
    <property type="entry name" value="LysR_subst-bd"/>
</dbReference>
<dbReference type="RefSeq" id="WP_096749671.1">
    <property type="nucleotide sequence ID" value="NZ_CADEPO010000012.1"/>
</dbReference>
<dbReference type="EMBL" id="PDDY01000004">
    <property type="protein sequence ID" value="PEH39484.1"/>
    <property type="molecule type" value="Genomic_DNA"/>
</dbReference>
<evidence type="ECO:0000256" key="3">
    <source>
        <dbReference type="ARBA" id="ARBA00023125"/>
    </source>
</evidence>
<dbReference type="PANTHER" id="PTHR30537">
    <property type="entry name" value="HTH-TYPE TRANSCRIPTIONAL REGULATOR"/>
    <property type="match status" value="1"/>
</dbReference>
<dbReference type="Proteomes" id="UP000220629">
    <property type="component" value="Unassembled WGS sequence"/>
</dbReference>
<organism evidence="6 7">
    <name type="scientific">Burkholderia gladioli</name>
    <name type="common">Pseudomonas marginata</name>
    <name type="synonym">Phytomonas marginata</name>
    <dbReference type="NCBI Taxonomy" id="28095"/>
    <lineage>
        <taxon>Bacteria</taxon>
        <taxon>Pseudomonadati</taxon>
        <taxon>Pseudomonadota</taxon>
        <taxon>Betaproteobacteria</taxon>
        <taxon>Burkholderiales</taxon>
        <taxon>Burkholderiaceae</taxon>
        <taxon>Burkholderia</taxon>
    </lineage>
</organism>
<gene>
    <name evidence="6" type="ORF">CRM94_35005</name>
</gene>
<proteinExistence type="inferred from homology"/>
<evidence type="ECO:0000256" key="4">
    <source>
        <dbReference type="ARBA" id="ARBA00023163"/>
    </source>
</evidence>